<feature type="coiled-coil region" evidence="1">
    <location>
        <begin position="1724"/>
        <end position="1780"/>
    </location>
</feature>
<feature type="region of interest" description="Disordered" evidence="2">
    <location>
        <begin position="512"/>
        <end position="531"/>
    </location>
</feature>
<feature type="region of interest" description="Disordered" evidence="2">
    <location>
        <begin position="4025"/>
        <end position="4044"/>
    </location>
</feature>
<feature type="region of interest" description="Disordered" evidence="2">
    <location>
        <begin position="2632"/>
        <end position="2682"/>
    </location>
</feature>
<feature type="compositionally biased region" description="Polar residues" evidence="2">
    <location>
        <begin position="2011"/>
        <end position="2020"/>
    </location>
</feature>
<feature type="compositionally biased region" description="Basic residues" evidence="2">
    <location>
        <begin position="4238"/>
        <end position="4256"/>
    </location>
</feature>
<feature type="compositionally biased region" description="Pro residues" evidence="2">
    <location>
        <begin position="3376"/>
        <end position="3387"/>
    </location>
</feature>
<dbReference type="EMBL" id="CP074371">
    <property type="protein sequence ID" value="QVI21924.1"/>
    <property type="molecule type" value="Genomic_DNA"/>
</dbReference>
<dbReference type="Proteomes" id="UP000683310">
    <property type="component" value="Chromosome"/>
</dbReference>
<organism evidence="3 4">
    <name type="scientific">Nocardia tengchongensis</name>
    <dbReference type="NCBI Taxonomy" id="2055889"/>
    <lineage>
        <taxon>Bacteria</taxon>
        <taxon>Bacillati</taxon>
        <taxon>Actinomycetota</taxon>
        <taxon>Actinomycetes</taxon>
        <taxon>Mycobacteriales</taxon>
        <taxon>Nocardiaceae</taxon>
        <taxon>Nocardia</taxon>
    </lineage>
</organism>
<feature type="compositionally biased region" description="Polar residues" evidence="2">
    <location>
        <begin position="85"/>
        <end position="98"/>
    </location>
</feature>
<feature type="region of interest" description="Disordered" evidence="2">
    <location>
        <begin position="2276"/>
        <end position="2487"/>
    </location>
</feature>
<feature type="compositionally biased region" description="Polar residues" evidence="2">
    <location>
        <begin position="2420"/>
        <end position="2434"/>
    </location>
</feature>
<feature type="region of interest" description="Disordered" evidence="2">
    <location>
        <begin position="3111"/>
        <end position="3134"/>
    </location>
</feature>
<feature type="compositionally biased region" description="Low complexity" evidence="2">
    <location>
        <begin position="4059"/>
        <end position="4071"/>
    </location>
</feature>
<feature type="compositionally biased region" description="Basic and acidic residues" evidence="2">
    <location>
        <begin position="34"/>
        <end position="58"/>
    </location>
</feature>
<sequence length="4338" mass="478066">MAEHADFAADMEAKHARFLHEMADSAPPGSTEEQLFREQAREVDEMARNSADRADRLWSDLGGRPDPTPTPRPIGEDGPAPEPRSGQNPAPESRTGQDPTPGPRTGQDPTPGPRTGQDPTPGPRTGQDPTPGPRTGQDPTPGPRTGQDPATGPRSEQNPAPETAAAGDGQPPNDGPPRRAATPDDPDAWFNEQRAIQADWVAHMDAKRAQWFHDMADMLEPGGPAEREARFEARMADAEARLSALRAEYMWDFAGGRPEPTPGDAAGKPPTGSASDPNRPVRPTAPGASTPVPPSTTAPRSGDTGGKPDGAQHGQRSKPLGTNPNETPTVEVKRTGTNPDETPTVEVKRPEQSNPDETPTVEVKRPEQSNPDETPTVEAKRPEQSNPDETPTVEVKRPEQSNPDETPTVELKRREPSNPDETPTVEIPRQEAESPKPPADPAEASPGLQAALDRLRAADPVAGERPRSLEDQVYGARLTDALGVVEALAKRPDALSALRHLAETAAAEGVFHDPENGLGTRPPAPEGGEPRTLTLEELRTELLRRLGLPETVADDALPRIVGDEQLRNLLRAGGIEALRDAVLRHDELTGPERDRAARARDGWARLLGVDDSLLDPARTTPEQRRAVLDELRAETLRRASDAADLMVASFYRPNADHTHVVLDADGERVHIRITEDADGNKGAEVIQRPDLPRETPPETKEPEKKPGWLKRMWQRMMHGYQGQSPKYPSGSGNDSKGQTMLAMEIGYLTHDEALLHLKDKFNPARILKESATLWKERERLPLVRRLTARVADVAAELRPMRTLGGGEYRPWVSEADPRIRADVEKTLRGANMPIESEMPEPQHEPLNRGPALEPPAPREWGTELPQPLVDAVTTRDAALGDLVRLADELGIRIPDDDPKTLRGVVDEAIYKLMRRAGAVEALRDVSERWLMEDAQIPFSREVSIFDKDPLGRYLREFARAEALRTEEEKAARRREEAGVGPDDDSLEFRPRRPRVSFLDLQGVNNGGEWPRHFDDADEELSNRREGRLFEDALRRDQIQDERSNWSQLLEVDLKRLETEDGLKQAIAEERMATRDQGRRLLELDAAVSHFLDLDASARQHAADLAETAAHDWVNEHGGAMLDRERGLAVLPGEPRRLVVIRGEADHDARLVDALAAHSEIREQLNSGELSLDYRVVGLDLNDRVQVAPVEPPQVRFHEVEVNGERTPVALLRNGLEPWRIVQPTVEPVVHADPPAEPAAPRDPDVVRRERNDVASRLSVYRMDLGENLARTIADLEHDNSLRAAQIEGMADFIRSSDAIDNFHDLERTLQNLTHRLGLKPDELTPQKLAEAMADPNVRKVRRLQAVDDLVKYAKVLRENIDEKAVLAARKELAARLDVEPDELAPAKPDKQNGEIVGFKPDTKNTDKNALLDVINNLLHDSRTRPELLAALTEFSSVLGNLDPFLEGLRYDPLTDPRAVDGELPIHDGDAPALLREYMNDYIGEPPLSDNPSAAAGVWSRLLGVQMNDFAKTVKIYAEQLGGLHDRVTPAQFADVLTTLRETGDSTVAWERYRDSSADPAKVVTKEQLSDLVRGVRNARYAEVYEAYRDGKIEKHERRSASDLADTIHSLRAEVQARDADIKLLKKLAAEHYDLTNPRPPEGPPRDPRAVAADLAAARHELQIAAEGRDYAQGRVYRERGEGFRPLHESDLTPEHLPGTADYLANRPAEEGGTLPGLEQRLSDLDTAANEFDQAQTRLRDLEAEMQRAVTADVRQGESPVNAWRREVDTARAELDELIAADPKLAQRGFDAVMTDLDRLSRMPQQWGDVFTDELVPLRDAAHRYEQAREFLSAAEADAAAAARAAETPEQTAARELATARDDLAAAAAEGDTARRDAAADRIARWEAEQRRLEADAAAAAETPHQAADRARTAAHDDLTRAIEDFRRTTGLDVTETELAPEHLRDTVNRLLPEARGTVPEVVGAFERLENAARALHRADALTEWVDAHFPEGHTGREGEDPGASGAPTRPQGPTQPNTDPSAAARNPEGDGHDGGSNALTHNDSGDADVNRSFARRVEDAIAAGEADVVVLSTGMGRMAERVELVTFATEPPTQLIRKIVTNPQHAHAEALVSLVGQAVGANVPKVHRVEDRVVYMEVMPGEVGADRFTTTMDAGLDEVLATPDGRRLGLLDVLVGIPDRNLVNWLITADGHISGIDHSLAFGGGRRGDEVSTSLFARQYATQGPDGEITWHEHDLSAQDLSAIRARLEALAPDFAALARDDWHRALMDRFDEVQRHARASDEGSTGDEGDPGPNPARPGNPTRPGSSPSAATPPLGATPPGSGGGKEPPNRNSSAPPNPDPEEPGNSGRNGQNSTPPSKPGDGQTAKLPEGSEDPTINLSAGGEESTKKLPDGSEDPTIKNPPPGEASTPKMFEGNDDPTVNMSRGENASNEQPFEGNDDPTVKMEGGSGAKPPGSEDPTVELPKPEGSEDPTVELPKPSEAPTLELPRVEVDVPPVDPVADSPALNAVAQFLREATNDPTAPGREVNAVVFTARLMDALGLEGAAAHLHDPLAHFREIAEMAKARGFFGDPDQSAGPRPMRDADDYRPLAPEEVYGTEEYWRTEADPETLRAIESELEASGLDRRLAELESGDPARALDPSGPTRELPTSAAHPDGTPVRERPLETWSQRPRDPAAAEPRVHTLDELRTRLAAEFGLSETDLLRANLPQHVGDMQFRNMLRAGGLEALDHVLAAHDTATGLERENLARVRDEWARLLGIPESALDPAHTTPEQRNTLLAEARTETLRRAMDVADLLVAALHVAPREHLHLVLEADGERVHARVVDHPDGKRIELLRRPDLGVQRASDKVAPGWVDQLWRRMMHGYHGQSPKYPSGSRWDSFGQSTMAVEFGHMIHDDALIQIKDKFNPVRIAKEIITFWQARERLPLVNHLTRRIADISPQMIPMRTLEGGEYRPHVTEADPVLRAEVEESLRLAEMTIESELPEPQHIPIDQVEIKEPPPREWGADVPQPLADAVDARDAALLEVVRAARENRIRLTAEGADALRYAAQEARYRVARRAGAIEALHEAALNWIVEDAFIPFSREVSIFDKDPLGRFMREVAHAKALQDEELKAQSRREEAGVDHDDPPLEYRAREPRPSFLDVVGVNNGGEWALHFDDVDGEELSNSREGVLFERALKRDQMQEARSNWAQLLDVGLDRIETRKDLENIVSDLRMDIRRARAQAAEFAAVVDHFLGVDGNYNERVREVSDAAARDWVNANGGVMLDREHGLAVLPGERGGPERLVVIRGDIEHDTHLVDALAAHPDLRGRLNRGELRLDYRDVGLDDNGRVRVDRVEPPSVRFHDVEVDGHPVPVALMRAEGGDSWRLVQPTPEPVVAPHPEPSTEPAVPRDPDELRKERNQVAGRLAIYDLDLGQNLDRTIAGLRQDLLLRHAQLEGMADFIRTSDAIDTFNDLDRALGNLANRLGLDPEQLSPRKLAEAFADTRIRMGERRHQAFADLVNYADVLRKNIDESAALAARDRLVSKLGVDPEELHKLEAVKDEEKVDIVGFEPDKKSTAPVAVAEAFENLIFRPDERRAQAIDALTEYIGALADLDPHRDGGLRYDPRTDPRAVTGDIPVHDPKVPVRLDALDSDLVGEPLLLDIPTAAGEIWQRLLGVDPQDIEKTVKLYAERLERLHDRMSPDQLREVLRTRHDTNTDMAAAYRVYRDSVTDPAKLLSAEQVSEVVRVVHRARYIEVYEAYRDGKIEKHERLTPKELSKAVDSVRSDLQAREANIDLLEQLASEHHNLTNPPEPGAPPRDPRTVGPELAAARHELQIAEEGLDYAKGRMWRERDGGEFRPLTDSDLTPDRLPGTEDWLTNRARAEGGELPGNEQRVNDLSTAAREFDRAQARVRDLETELRRGMEATAEPGETPVDAWQREAESARADLEALVATDPAAPRGIDHAIDRIEQLSRMPLTWDDIWTDDLVPLRDAVHRYQRAEEFLAAIRTAEADAAAAAARAAETPEQAAARELAKARHELAAAEAQGDTARRDAAADRAARWEAEQRRIADAAVADADTPQTAAQRAREEAHNELRSAIEDLRRTAGLDVTEPELAPNRLRDTITDLLTQARGPLQDVVRAFDRLQSAAEAFHAAEAIAHWVDNHYPDPVRAIEPGEGEPGGGPKRLGPGTPPTTPPAAPPPARAPPNPEPTRPPPPSSPNPAPSRCRRPRIHPPPQPIRDRMSRPGSTRTAARRGRTVRQSRTQAHRRDRTGWSSGREPFTPGRIHGRRPGPTARWPRPATRSSGMIWQSAICTRSRGNWGRIRTGTGCSHYGNCCCRSWQPRCSARNNSA</sequence>
<feature type="compositionally biased region" description="Pro residues" evidence="2">
    <location>
        <begin position="4176"/>
        <end position="4209"/>
    </location>
</feature>
<feature type="region of interest" description="Disordered" evidence="2">
    <location>
        <begin position="4155"/>
        <end position="4290"/>
    </location>
</feature>
<feature type="compositionally biased region" description="Basic and acidic residues" evidence="2">
    <location>
        <begin position="4035"/>
        <end position="4044"/>
    </location>
</feature>
<feature type="compositionally biased region" description="Basic and acidic residues" evidence="2">
    <location>
        <begin position="453"/>
        <end position="468"/>
    </location>
</feature>
<feature type="region of interest" description="Disordered" evidence="2">
    <location>
        <begin position="3376"/>
        <end position="3396"/>
    </location>
</feature>
<protein>
    <recommendedName>
        <fullName evidence="5">Tox-PL domain-containing protein</fullName>
    </recommendedName>
</protein>
<evidence type="ECO:0000256" key="1">
    <source>
        <dbReference type="SAM" id="Coils"/>
    </source>
</evidence>
<feature type="compositionally biased region" description="Low complexity" evidence="2">
    <location>
        <begin position="2303"/>
        <end position="2321"/>
    </location>
</feature>
<dbReference type="PANTHER" id="PTHR48125:SF12">
    <property type="entry name" value="AT HOOK TRANSCRIPTION FACTOR FAMILY-RELATED"/>
    <property type="match status" value="1"/>
</dbReference>
<feature type="region of interest" description="Disordered" evidence="2">
    <location>
        <begin position="1990"/>
        <end position="2047"/>
    </location>
</feature>
<feature type="region of interest" description="Disordered" evidence="2">
    <location>
        <begin position="1382"/>
        <end position="1401"/>
    </location>
</feature>
<evidence type="ECO:0000313" key="4">
    <source>
        <dbReference type="Proteomes" id="UP000683310"/>
    </source>
</evidence>
<feature type="region of interest" description="Disordered" evidence="2">
    <location>
        <begin position="830"/>
        <end position="863"/>
    </location>
</feature>
<proteinExistence type="predicted"/>
<evidence type="ECO:0000313" key="3">
    <source>
        <dbReference type="EMBL" id="QVI21924.1"/>
    </source>
</evidence>
<keyword evidence="1" id="KW-0175">Coiled coil</keyword>
<gene>
    <name evidence="3" type="ORF">KHQ06_01815</name>
</gene>
<dbReference type="PANTHER" id="PTHR48125">
    <property type="entry name" value="LP07818P1"/>
    <property type="match status" value="1"/>
</dbReference>
<feature type="coiled-coil region" evidence="1">
    <location>
        <begin position="3884"/>
        <end position="3940"/>
    </location>
</feature>
<feature type="region of interest" description="Disordered" evidence="2">
    <location>
        <begin position="253"/>
        <end position="468"/>
    </location>
</feature>
<feature type="region of interest" description="Disordered" evidence="2">
    <location>
        <begin position="966"/>
        <end position="988"/>
    </location>
</feature>
<feature type="compositionally biased region" description="Low complexity" evidence="2">
    <location>
        <begin position="1895"/>
        <end position="1905"/>
    </location>
</feature>
<accession>A0ABX8CSR6</accession>
<name>A0ABX8CSR6_9NOCA</name>
<keyword evidence="4" id="KW-1185">Reference proteome</keyword>
<feature type="region of interest" description="Disordered" evidence="2">
    <location>
        <begin position="18"/>
        <end position="192"/>
    </location>
</feature>
<feature type="compositionally biased region" description="Basic and acidic residues" evidence="2">
    <location>
        <begin position="1990"/>
        <end position="1999"/>
    </location>
</feature>
<feature type="region of interest" description="Disordered" evidence="2">
    <location>
        <begin position="1685"/>
        <end position="1713"/>
    </location>
</feature>
<evidence type="ECO:0008006" key="5">
    <source>
        <dbReference type="Google" id="ProtNLM"/>
    </source>
</evidence>
<feature type="compositionally biased region" description="Basic and acidic residues" evidence="2">
    <location>
        <begin position="966"/>
        <end position="977"/>
    </location>
</feature>
<feature type="region of interest" description="Disordered" evidence="2">
    <location>
        <begin position="1894"/>
        <end position="1913"/>
    </location>
</feature>
<evidence type="ECO:0000256" key="2">
    <source>
        <dbReference type="SAM" id="MobiDB-lite"/>
    </source>
</evidence>
<feature type="compositionally biased region" description="Basic and acidic residues" evidence="2">
    <location>
        <begin position="2660"/>
        <end position="2682"/>
    </location>
</feature>
<reference evidence="3 4" key="1">
    <citation type="submission" date="2021-04" db="EMBL/GenBank/DDBJ databases">
        <title>Nocardia tengchongensis.</title>
        <authorList>
            <person name="Zhuang k."/>
            <person name="Ran Y."/>
            <person name="Li W."/>
        </authorList>
    </citation>
    <scope>NUCLEOTIDE SEQUENCE [LARGE SCALE GENOMIC DNA]</scope>
    <source>
        <strain evidence="3 4">CFH S0057</strain>
    </source>
</reference>
<feature type="region of interest" description="Disordered" evidence="2">
    <location>
        <begin position="4059"/>
        <end position="4079"/>
    </location>
</feature>
<feature type="compositionally biased region" description="Polar residues" evidence="2">
    <location>
        <begin position="2348"/>
        <end position="2357"/>
    </location>
</feature>